<protein>
    <recommendedName>
        <fullName evidence="3">Lipocalin-like domain-containing protein</fullName>
    </recommendedName>
</protein>
<dbReference type="AlphaFoldDB" id="H1HL96"/>
<evidence type="ECO:0000313" key="1">
    <source>
        <dbReference type="EMBL" id="EHO72228.1"/>
    </source>
</evidence>
<proteinExistence type="predicted"/>
<comment type="caution">
    <text evidence="1">The sequence shown here is derived from an EMBL/GenBank/DDBJ whole genome shotgun (WGS) entry which is preliminary data.</text>
</comment>
<accession>H1HL96</accession>
<dbReference type="HOGENOM" id="CLU_1804448_0_0_10"/>
<gene>
    <name evidence="1" type="ORF">HMPREF9944_00940</name>
</gene>
<name>H1HL96_9BACT</name>
<evidence type="ECO:0008006" key="3">
    <source>
        <dbReference type="Google" id="ProtNLM"/>
    </source>
</evidence>
<dbReference type="Proteomes" id="UP000003167">
    <property type="component" value="Unassembled WGS sequence"/>
</dbReference>
<dbReference type="PATRIC" id="fig|999422.3.peg.966"/>
<evidence type="ECO:0000313" key="2">
    <source>
        <dbReference type="Proteomes" id="UP000003167"/>
    </source>
</evidence>
<organism evidence="1 2">
    <name type="scientific">Segatella maculosa OT 289</name>
    <dbReference type="NCBI Taxonomy" id="999422"/>
    <lineage>
        <taxon>Bacteria</taxon>
        <taxon>Pseudomonadati</taxon>
        <taxon>Bacteroidota</taxon>
        <taxon>Bacteroidia</taxon>
        <taxon>Bacteroidales</taxon>
        <taxon>Prevotellaceae</taxon>
        <taxon>Segatella</taxon>
    </lineage>
</organism>
<dbReference type="RefSeq" id="WP_008564755.1">
    <property type="nucleotide sequence ID" value="NZ_JH594502.1"/>
</dbReference>
<dbReference type="EMBL" id="AGEK01000018">
    <property type="protein sequence ID" value="EHO72228.1"/>
    <property type="molecule type" value="Genomic_DNA"/>
</dbReference>
<reference evidence="1 2" key="1">
    <citation type="submission" date="2011-12" db="EMBL/GenBank/DDBJ databases">
        <title>The Genome Sequence of Prevotella maculosa OT 289.</title>
        <authorList>
            <consortium name="The Broad Institute Genome Sequencing Platform"/>
            <person name="Earl A."/>
            <person name="Ward D."/>
            <person name="Feldgarden M."/>
            <person name="Gevers D."/>
            <person name="Izard J."/>
            <person name="Blanton J.M."/>
            <person name="Mathney J."/>
            <person name="Tanner A.C."/>
            <person name="Dewhirst F.E."/>
            <person name="Young S.K."/>
            <person name="Zeng Q."/>
            <person name="Gargeya S."/>
            <person name="Fitzgerald M."/>
            <person name="Haas B."/>
            <person name="Abouelleil A."/>
            <person name="Alvarado L."/>
            <person name="Arachchi H.M."/>
            <person name="Berlin A."/>
            <person name="Chapman S.B."/>
            <person name="Gearin G."/>
            <person name="Goldberg J."/>
            <person name="Griggs A."/>
            <person name="Gujja S."/>
            <person name="Hansen M."/>
            <person name="Heiman D."/>
            <person name="Howarth C."/>
            <person name="Larimer J."/>
            <person name="Lui A."/>
            <person name="MacDonald P.J.P."/>
            <person name="McCowen C."/>
            <person name="Montmayeur A."/>
            <person name="Murphy C."/>
            <person name="Neiman D."/>
            <person name="Pearson M."/>
            <person name="Priest M."/>
            <person name="Roberts A."/>
            <person name="Saif S."/>
            <person name="Shea T."/>
            <person name="Sisk P."/>
            <person name="Stolte C."/>
            <person name="Sykes S."/>
            <person name="Wortman J."/>
            <person name="Nusbaum C."/>
            <person name="Birren B."/>
        </authorList>
    </citation>
    <scope>NUCLEOTIDE SEQUENCE [LARGE SCALE GENOMIC DNA]</scope>
    <source>
        <strain evidence="1 2">OT 289</strain>
    </source>
</reference>
<keyword evidence="2" id="KW-1185">Reference proteome</keyword>
<sequence>MLTMLVLGVLTSCSKDEEDQSVLGVWGIETDAYLNASGVATVRHYDGTEPDYYVYQLLPDGTCAYYTYNGTTTSGGKKIGKNWDVKYRGTYTTGKGTITLRFDKQEITAPYTVKDGRMTFQLKKSDGKTHSLTFQWLGGDLVI</sequence>